<reference evidence="2" key="1">
    <citation type="journal article" date="2019" name="Int. J. Syst. Evol. Microbiol.">
        <title>The Global Catalogue of Microorganisms (GCM) 10K type strain sequencing project: providing services to taxonomists for standard genome sequencing and annotation.</title>
        <authorList>
            <consortium name="The Broad Institute Genomics Platform"/>
            <consortium name="The Broad Institute Genome Sequencing Center for Infectious Disease"/>
            <person name="Wu L."/>
            <person name="Ma J."/>
        </authorList>
    </citation>
    <scope>NUCLEOTIDE SEQUENCE [LARGE SCALE GENOMIC DNA]</scope>
    <source>
        <strain evidence="2">JCM 17979</strain>
    </source>
</reference>
<organism evidence="1 2">
    <name type="scientific">Actinomycetospora chlora</name>
    <dbReference type="NCBI Taxonomy" id="663608"/>
    <lineage>
        <taxon>Bacteria</taxon>
        <taxon>Bacillati</taxon>
        <taxon>Actinomycetota</taxon>
        <taxon>Actinomycetes</taxon>
        <taxon>Pseudonocardiales</taxon>
        <taxon>Pseudonocardiaceae</taxon>
        <taxon>Actinomycetospora</taxon>
    </lineage>
</organism>
<dbReference type="EMBL" id="BAABHO010000010">
    <property type="protein sequence ID" value="GAA4784259.1"/>
    <property type="molecule type" value="Genomic_DNA"/>
</dbReference>
<evidence type="ECO:0000313" key="1">
    <source>
        <dbReference type="EMBL" id="GAA4784259.1"/>
    </source>
</evidence>
<proteinExistence type="predicted"/>
<dbReference type="RefSeq" id="WP_345413053.1">
    <property type="nucleotide sequence ID" value="NZ_BAABHO010000010.1"/>
</dbReference>
<comment type="caution">
    <text evidence="1">The sequence shown here is derived from an EMBL/GenBank/DDBJ whole genome shotgun (WGS) entry which is preliminary data.</text>
</comment>
<gene>
    <name evidence="1" type="ORF">GCM10023200_17330</name>
</gene>
<name>A0ABP9AP81_9PSEU</name>
<protein>
    <submittedName>
        <fullName evidence="1">Uncharacterized protein</fullName>
    </submittedName>
</protein>
<evidence type="ECO:0000313" key="2">
    <source>
        <dbReference type="Proteomes" id="UP001500928"/>
    </source>
</evidence>
<sequence length="373" mass="38360">MDRWTMVLEAIPGSLAAVRVDEHDYRPVGADLADDGAAELGDALTAVIDAEGSDPEHLVLVVPGDLEHGRFVELAEAAELAGLPEPSWLPDVVARTGEHLAGLAAGTPVVVVDARRDQIVAWSIRAADDGVEISCGGAIDLTERLDALVSGVVYAKLEVVDPDLAGSLRRRTDAAGRRDAAHLSRELREARRLMCTTDGEELIVTAGDAEVYLTRAEFTGLVDHALRDTLHDALGDDRPATGTIVVADVVTPVVEQLTEATGATELHAAAGTSALAGAAALVLPRPALEPAPEVDDLTDATPTDGVPLPAEAAWSAPSRAPRWAVPALSALLVVSLAGAGTVLAGVPLTGTPGADLVSTVVGVGLDRPADGGR</sequence>
<dbReference type="Proteomes" id="UP001500928">
    <property type="component" value="Unassembled WGS sequence"/>
</dbReference>
<keyword evidence="2" id="KW-1185">Reference proteome</keyword>
<accession>A0ABP9AP81</accession>